<dbReference type="SUPFAM" id="SSF46689">
    <property type="entry name" value="Homeodomain-like"/>
    <property type="match status" value="1"/>
</dbReference>
<evidence type="ECO:0000259" key="5">
    <source>
        <dbReference type="PROSITE" id="PS50977"/>
    </source>
</evidence>
<sequence length="199" mass="22244">MARTQGSHSGITGPRVREAALHLFAQHGYAAVSMRKIASEVGVQAGALYNYTPDKQTLLFDLMRTHMEELLAAWDAAAPPTGAGAPTALEAFTRFHIRFNTRRADAVFVSYMELRNLEPENFSIIEGLRRDYETRAEAILRRGVAEGRFAVAEPRIAAMALIAMLTGVNTWFRERGRLSLAEVETVYWDMVRRMVANQG</sequence>
<gene>
    <name evidence="6" type="ORF">ACFFU4_06760</name>
</gene>
<feature type="domain" description="HTH tetR-type" evidence="5">
    <location>
        <begin position="10"/>
        <end position="70"/>
    </location>
</feature>
<dbReference type="Gene3D" id="1.10.357.10">
    <property type="entry name" value="Tetracycline Repressor, domain 2"/>
    <property type="match status" value="1"/>
</dbReference>
<dbReference type="InterPro" id="IPR041490">
    <property type="entry name" value="KstR2_TetR_C"/>
</dbReference>
<dbReference type="RefSeq" id="WP_377068373.1">
    <property type="nucleotide sequence ID" value="NZ_JBHMEC010000010.1"/>
</dbReference>
<dbReference type="PROSITE" id="PS50977">
    <property type="entry name" value="HTH_TETR_2"/>
    <property type="match status" value="1"/>
</dbReference>
<dbReference type="Proteomes" id="UP001589670">
    <property type="component" value="Unassembled WGS sequence"/>
</dbReference>
<keyword evidence="7" id="KW-1185">Reference proteome</keyword>
<keyword evidence="2 4" id="KW-0238">DNA-binding</keyword>
<evidence type="ECO:0000313" key="7">
    <source>
        <dbReference type="Proteomes" id="UP001589670"/>
    </source>
</evidence>
<evidence type="ECO:0000313" key="6">
    <source>
        <dbReference type="EMBL" id="MFB9149452.1"/>
    </source>
</evidence>
<evidence type="ECO:0000256" key="4">
    <source>
        <dbReference type="PROSITE-ProRule" id="PRU00335"/>
    </source>
</evidence>
<dbReference type="SUPFAM" id="SSF48498">
    <property type="entry name" value="Tetracyclin repressor-like, C-terminal domain"/>
    <property type="match status" value="1"/>
</dbReference>
<dbReference type="InterPro" id="IPR050109">
    <property type="entry name" value="HTH-type_TetR-like_transc_reg"/>
</dbReference>
<comment type="caution">
    <text evidence="6">The sequence shown here is derived from an EMBL/GenBank/DDBJ whole genome shotgun (WGS) entry which is preliminary data.</text>
</comment>
<name>A0ABV5HYP2_9RHOB</name>
<reference evidence="6 7" key="1">
    <citation type="submission" date="2024-09" db="EMBL/GenBank/DDBJ databases">
        <authorList>
            <person name="Sun Q."/>
            <person name="Mori K."/>
        </authorList>
    </citation>
    <scope>NUCLEOTIDE SEQUENCE [LARGE SCALE GENOMIC DNA]</scope>
    <source>
        <strain evidence="6 7">CECT 9424</strain>
    </source>
</reference>
<organism evidence="6 7">
    <name type="scientific">Roseovarius ramblicola</name>
    <dbReference type="NCBI Taxonomy" id="2022336"/>
    <lineage>
        <taxon>Bacteria</taxon>
        <taxon>Pseudomonadati</taxon>
        <taxon>Pseudomonadota</taxon>
        <taxon>Alphaproteobacteria</taxon>
        <taxon>Rhodobacterales</taxon>
        <taxon>Roseobacteraceae</taxon>
        <taxon>Roseovarius</taxon>
    </lineage>
</organism>
<evidence type="ECO:0000256" key="1">
    <source>
        <dbReference type="ARBA" id="ARBA00023015"/>
    </source>
</evidence>
<proteinExistence type="predicted"/>
<evidence type="ECO:0000256" key="2">
    <source>
        <dbReference type="ARBA" id="ARBA00023125"/>
    </source>
</evidence>
<dbReference type="EMBL" id="JBHMEC010000010">
    <property type="protein sequence ID" value="MFB9149452.1"/>
    <property type="molecule type" value="Genomic_DNA"/>
</dbReference>
<dbReference type="InterPro" id="IPR036271">
    <property type="entry name" value="Tet_transcr_reg_TetR-rel_C_sf"/>
</dbReference>
<feature type="DNA-binding region" description="H-T-H motif" evidence="4">
    <location>
        <begin position="33"/>
        <end position="52"/>
    </location>
</feature>
<dbReference type="InterPro" id="IPR001647">
    <property type="entry name" value="HTH_TetR"/>
</dbReference>
<dbReference type="PANTHER" id="PTHR30055">
    <property type="entry name" value="HTH-TYPE TRANSCRIPTIONAL REGULATOR RUTR"/>
    <property type="match status" value="1"/>
</dbReference>
<keyword evidence="3" id="KW-0804">Transcription</keyword>
<protein>
    <submittedName>
        <fullName evidence="6">TetR/AcrR family transcriptional regulator</fullName>
    </submittedName>
</protein>
<evidence type="ECO:0000256" key="3">
    <source>
        <dbReference type="ARBA" id="ARBA00023163"/>
    </source>
</evidence>
<dbReference type="PANTHER" id="PTHR30055:SF234">
    <property type="entry name" value="HTH-TYPE TRANSCRIPTIONAL REGULATOR BETI"/>
    <property type="match status" value="1"/>
</dbReference>
<dbReference type="PRINTS" id="PR00455">
    <property type="entry name" value="HTHTETR"/>
</dbReference>
<dbReference type="Pfam" id="PF17932">
    <property type="entry name" value="TetR_C_24"/>
    <property type="match status" value="1"/>
</dbReference>
<accession>A0ABV5HYP2</accession>
<keyword evidence="1" id="KW-0805">Transcription regulation</keyword>
<dbReference type="Pfam" id="PF00440">
    <property type="entry name" value="TetR_N"/>
    <property type="match status" value="1"/>
</dbReference>
<dbReference type="InterPro" id="IPR009057">
    <property type="entry name" value="Homeodomain-like_sf"/>
</dbReference>